<reference evidence="3" key="1">
    <citation type="submission" date="2022-06" db="EMBL/GenBank/DDBJ databases">
        <title>Sequencing the genomes of 1000 actinobacteria strains.</title>
        <authorList>
            <person name="Klenk H.-P."/>
        </authorList>
    </citation>
    <scope>NUCLEOTIDE SEQUENCE</scope>
    <source>
        <strain evidence="3">DSM 46694</strain>
    </source>
</reference>
<evidence type="ECO:0000313" key="4">
    <source>
        <dbReference type="Proteomes" id="UP001139648"/>
    </source>
</evidence>
<keyword evidence="2" id="KW-0812">Transmembrane</keyword>
<evidence type="ECO:0000313" key="3">
    <source>
        <dbReference type="EMBL" id="MCP2364312.1"/>
    </source>
</evidence>
<organism evidence="3 4">
    <name type="scientific">Nonomuraea thailandensis</name>
    <dbReference type="NCBI Taxonomy" id="1188745"/>
    <lineage>
        <taxon>Bacteria</taxon>
        <taxon>Bacillati</taxon>
        <taxon>Actinomycetota</taxon>
        <taxon>Actinomycetes</taxon>
        <taxon>Streptosporangiales</taxon>
        <taxon>Streptosporangiaceae</taxon>
        <taxon>Nonomuraea</taxon>
    </lineage>
</organism>
<feature type="region of interest" description="Disordered" evidence="1">
    <location>
        <begin position="125"/>
        <end position="235"/>
    </location>
</feature>
<dbReference type="RefSeq" id="WP_253756656.1">
    <property type="nucleotide sequence ID" value="NZ_BAABKA010000012.1"/>
</dbReference>
<sequence>MTAPAPDEPPLAHDEPFLAHDEPVTQPVTLRDDVGEAEEPPDRTPQSPAPAPEESPGDDDETPIDLGTPVGQLAAGAVLVLALGGWLLYRLGGWTLVLIVLGALLALAVLVVALPFAWRALRRRRSGSTSRRSWPTSGSPRRTSAAARAPRGGGAGGGRGGLRSALGRLMPGGRPRAPGAAGGRAGGRTASRDKRGWAGRAGRAVAAAARRLTGRSGREHAAGRGRGDRAARRGPVRRAAAAVGRGARAAGRRVGSLLSPVGRAARRAGSAIGRGLQRAGRQADRVTGGRLGRAWARIASAGWPRALLSRLARWDERLTGGLVAAAWSWWRHRKASDEDAEHASDAPGEDDQDTVELPNRTTSLAAMAATTRTGTAMSEFALVTHATELPTIAAEYESDHMMDVRGHMQMLRELPLAGGTAVRIWTERLAADYPLNQDAAEALQRVYDAFGAAVQAADEASVIFEESHAGDIQRQLQPRNNEQKWDAGR</sequence>
<feature type="compositionally biased region" description="Basic and acidic residues" evidence="1">
    <location>
        <begin position="10"/>
        <end position="23"/>
    </location>
</feature>
<feature type="compositionally biased region" description="Low complexity" evidence="1">
    <location>
        <begin position="198"/>
        <end position="215"/>
    </location>
</feature>
<gene>
    <name evidence="3" type="ORF">HD597_011332</name>
</gene>
<proteinExistence type="predicted"/>
<dbReference type="EMBL" id="JAMZEB010000002">
    <property type="protein sequence ID" value="MCP2364312.1"/>
    <property type="molecule type" value="Genomic_DNA"/>
</dbReference>
<feature type="region of interest" description="Disordered" evidence="1">
    <location>
        <begin position="469"/>
        <end position="489"/>
    </location>
</feature>
<keyword evidence="2" id="KW-1133">Transmembrane helix</keyword>
<name>A0A9X2K834_9ACTN</name>
<comment type="caution">
    <text evidence="3">The sequence shown here is derived from an EMBL/GenBank/DDBJ whole genome shotgun (WGS) entry which is preliminary data.</text>
</comment>
<dbReference type="AlphaFoldDB" id="A0A9X2K834"/>
<feature type="compositionally biased region" description="Basic and acidic residues" evidence="1">
    <location>
        <begin position="216"/>
        <end position="231"/>
    </location>
</feature>
<feature type="transmembrane region" description="Helical" evidence="2">
    <location>
        <begin position="96"/>
        <end position="118"/>
    </location>
</feature>
<dbReference type="Proteomes" id="UP001139648">
    <property type="component" value="Unassembled WGS sequence"/>
</dbReference>
<protein>
    <submittedName>
        <fullName evidence="3">Uncharacterized protein</fullName>
    </submittedName>
</protein>
<keyword evidence="2" id="KW-0472">Membrane</keyword>
<accession>A0A9X2K834</accession>
<feature type="compositionally biased region" description="Low complexity" evidence="1">
    <location>
        <begin position="127"/>
        <end position="150"/>
    </location>
</feature>
<evidence type="ECO:0000256" key="1">
    <source>
        <dbReference type="SAM" id="MobiDB-lite"/>
    </source>
</evidence>
<evidence type="ECO:0000256" key="2">
    <source>
        <dbReference type="SAM" id="Phobius"/>
    </source>
</evidence>
<feature type="compositionally biased region" description="Gly residues" evidence="1">
    <location>
        <begin position="151"/>
        <end position="161"/>
    </location>
</feature>
<keyword evidence="4" id="KW-1185">Reference proteome</keyword>
<feature type="region of interest" description="Disordered" evidence="1">
    <location>
        <begin position="1"/>
        <end position="68"/>
    </location>
</feature>
<feature type="transmembrane region" description="Helical" evidence="2">
    <location>
        <begin position="70"/>
        <end position="89"/>
    </location>
</feature>
<feature type="compositionally biased region" description="Low complexity" evidence="1">
    <location>
        <begin position="162"/>
        <end position="179"/>
    </location>
</feature>